<dbReference type="InterPro" id="IPR023296">
    <property type="entry name" value="Glyco_hydro_beta-prop_sf"/>
</dbReference>
<proteinExistence type="inferred from homology"/>
<dbReference type="RefSeq" id="WP_257450666.1">
    <property type="nucleotide sequence ID" value="NZ_JANIPJ010000020.1"/>
</dbReference>
<dbReference type="EMBL" id="JANIPJ010000020">
    <property type="protein sequence ID" value="MCR2806812.1"/>
    <property type="molecule type" value="Genomic_DNA"/>
</dbReference>
<evidence type="ECO:0000313" key="7">
    <source>
        <dbReference type="Proteomes" id="UP001141950"/>
    </source>
</evidence>
<comment type="caution">
    <text evidence="6">The sequence shown here is derived from an EMBL/GenBank/DDBJ whole genome shotgun (WGS) entry which is preliminary data.</text>
</comment>
<protein>
    <submittedName>
        <fullName evidence="6">Family 43 glycosylhydrolase</fullName>
    </submittedName>
</protein>
<evidence type="ECO:0000256" key="4">
    <source>
        <dbReference type="ARBA" id="ARBA00023295"/>
    </source>
</evidence>
<dbReference type="Pfam" id="PF04616">
    <property type="entry name" value="Glyco_hydro_43"/>
    <property type="match status" value="1"/>
</dbReference>
<accession>A0A9X2SD70</accession>
<evidence type="ECO:0000256" key="1">
    <source>
        <dbReference type="ARBA" id="ARBA00009865"/>
    </source>
</evidence>
<dbReference type="InterPro" id="IPR006710">
    <property type="entry name" value="Glyco_hydro_43"/>
</dbReference>
<organism evidence="6 7">
    <name type="scientific">Paenibacillus soyae</name>
    <dbReference type="NCBI Taxonomy" id="2969249"/>
    <lineage>
        <taxon>Bacteria</taxon>
        <taxon>Bacillati</taxon>
        <taxon>Bacillota</taxon>
        <taxon>Bacilli</taxon>
        <taxon>Bacillales</taxon>
        <taxon>Paenibacillaceae</taxon>
        <taxon>Paenibacillus</taxon>
    </lineage>
</organism>
<evidence type="ECO:0000313" key="6">
    <source>
        <dbReference type="EMBL" id="MCR2806812.1"/>
    </source>
</evidence>
<dbReference type="Proteomes" id="UP001141950">
    <property type="component" value="Unassembled WGS sequence"/>
</dbReference>
<keyword evidence="4" id="KW-0326">Glycosidase</keyword>
<sequence length="610" mass="67399">MTMKSEFGKEPGYVLCYTREPQEDMIYSARLAYSMHLAHSEDGTAYKALNHNSGVLFAKATDNENGTMHAKSLKKPFLFAMADGSFGVVAVRTEADGEPDKQSQGAILFFVTSDLLQYREVGLIDLKTDAFVHDAACEYDAASGHYVIQWCDDNGDGYRNTIADPLVLGSASEPVRSHFPGVPTLVAADIEGIQPRNVIQVPRTLADRLVNKLTVPTNVAIEVPERVVASSPEELNNLKATAIYSDGTSAAKSVEWDLGAVDWNRKGNYRVAGTVVQPAYEFPIAANRADPNIAKWNGNYYFIATNDADGNHSFYLRESDTIPGLVEAEEHLILDTKTYEHIKGLLWAPEIHVINDELYIFHAATTGEFFFEECHVMQLRKGGDPTCAADWSAPRRVVRRDGSELCEAGKVISLDMTVFRIDGEYYAAWSERQFVPVDLGAWIYLAKLDPKEPWRLAGDPILLTKPDYGWANNHTFVDEGPFALIQNNKVFLTFASAAVDATYVVGMLTADADADLLNPESWIKSNYPLLTSRSVPGEFGPGHNSYVTDDDGLIWNVYHARPGVKAPRGTGLRRVHFDMDGYPVLGLTRDRDLKAELSKVAIDVVVNAGE</sequence>
<dbReference type="GO" id="GO:0005975">
    <property type="term" value="P:carbohydrate metabolic process"/>
    <property type="evidence" value="ECO:0007669"/>
    <property type="project" value="InterPro"/>
</dbReference>
<name>A0A9X2SD70_9BACL</name>
<dbReference type="Pfam" id="PF07532">
    <property type="entry name" value="Big_4"/>
    <property type="match status" value="1"/>
</dbReference>
<dbReference type="Gene3D" id="2.115.10.20">
    <property type="entry name" value="Glycosyl hydrolase domain, family 43"/>
    <property type="match status" value="1"/>
</dbReference>
<dbReference type="AlphaFoldDB" id="A0A9X2SD70"/>
<dbReference type="PANTHER" id="PTHR43817">
    <property type="entry name" value="GLYCOSYL HYDROLASE"/>
    <property type="match status" value="1"/>
</dbReference>
<evidence type="ECO:0000256" key="3">
    <source>
        <dbReference type="ARBA" id="ARBA00022801"/>
    </source>
</evidence>
<keyword evidence="3" id="KW-0378">Hydrolase</keyword>
<dbReference type="GO" id="GO:0004553">
    <property type="term" value="F:hydrolase activity, hydrolyzing O-glycosyl compounds"/>
    <property type="evidence" value="ECO:0007669"/>
    <property type="project" value="InterPro"/>
</dbReference>
<dbReference type="InterPro" id="IPR011081">
    <property type="entry name" value="Big_4"/>
</dbReference>
<feature type="domain" description="Bacterial Ig-like" evidence="5">
    <location>
        <begin position="241"/>
        <end position="275"/>
    </location>
</feature>
<gene>
    <name evidence="6" type="ORF">NQZ67_23290</name>
</gene>
<dbReference type="PANTHER" id="PTHR43817:SF1">
    <property type="entry name" value="HYDROLASE, FAMILY 43, PUTATIVE (AFU_ORTHOLOGUE AFUA_3G01660)-RELATED"/>
    <property type="match status" value="1"/>
</dbReference>
<comment type="similarity">
    <text evidence="1">Belongs to the glycosyl hydrolase 43 family.</text>
</comment>
<keyword evidence="7" id="KW-1185">Reference proteome</keyword>
<evidence type="ECO:0000256" key="2">
    <source>
        <dbReference type="ARBA" id="ARBA00022729"/>
    </source>
</evidence>
<evidence type="ECO:0000259" key="5">
    <source>
        <dbReference type="Pfam" id="PF07532"/>
    </source>
</evidence>
<reference evidence="6" key="1">
    <citation type="submission" date="2022-08" db="EMBL/GenBank/DDBJ databases">
        <title>The genomic sequence of strain Paenibacillus sp. SCIV0701.</title>
        <authorList>
            <person name="Zhao H."/>
        </authorList>
    </citation>
    <scope>NUCLEOTIDE SEQUENCE</scope>
    <source>
        <strain evidence="6">SCIV0701</strain>
    </source>
</reference>
<dbReference type="SUPFAM" id="SSF75005">
    <property type="entry name" value="Arabinanase/levansucrase/invertase"/>
    <property type="match status" value="1"/>
</dbReference>
<keyword evidence="2" id="KW-0732">Signal</keyword>
<dbReference type="CDD" id="cd18818">
    <property type="entry name" value="GH43_GbtXyl43B-like"/>
    <property type="match status" value="1"/>
</dbReference>